<reference evidence="2 3" key="1">
    <citation type="submission" date="2018-03" db="EMBL/GenBank/DDBJ databases">
        <title>Aerobic endospore-forming bacteria genome sequencing and assembly.</title>
        <authorList>
            <person name="Cavalcante D.A."/>
            <person name="Driks A."/>
            <person name="Putonti C."/>
            <person name="De-Souza M.T."/>
        </authorList>
    </citation>
    <scope>NUCLEOTIDE SEQUENCE [LARGE SCALE GENOMIC DNA]</scope>
    <source>
        <strain evidence="2 3">SDF0028</strain>
    </source>
</reference>
<dbReference type="PROSITE" id="PS51257">
    <property type="entry name" value="PROKAR_LIPOPROTEIN"/>
    <property type="match status" value="1"/>
</dbReference>
<name>A0ABY3AV67_PAEPP</name>
<evidence type="ECO:0008006" key="4">
    <source>
        <dbReference type="Google" id="ProtNLM"/>
    </source>
</evidence>
<dbReference type="RefSeq" id="WP_142542238.1">
    <property type="nucleotide sequence ID" value="NZ_SADY01000001.1"/>
</dbReference>
<dbReference type="Proteomes" id="UP000316208">
    <property type="component" value="Unassembled WGS sequence"/>
</dbReference>
<dbReference type="EMBL" id="SADY01000001">
    <property type="protein sequence ID" value="TQR46306.1"/>
    <property type="molecule type" value="Genomic_DNA"/>
</dbReference>
<feature type="transmembrane region" description="Helical" evidence="1">
    <location>
        <begin position="12"/>
        <end position="30"/>
    </location>
</feature>
<gene>
    <name evidence="2" type="ORF">C7Y44_01040</name>
</gene>
<accession>A0ABY3AV67</accession>
<keyword evidence="1" id="KW-0472">Membrane</keyword>
<organism evidence="2 3">
    <name type="scientific">Paenibacillus popilliae</name>
    <name type="common">Bacillus popilliae</name>
    <dbReference type="NCBI Taxonomy" id="78057"/>
    <lineage>
        <taxon>Bacteria</taxon>
        <taxon>Bacillati</taxon>
        <taxon>Bacillota</taxon>
        <taxon>Bacilli</taxon>
        <taxon>Bacillales</taxon>
        <taxon>Paenibacillaceae</taxon>
        <taxon>Paenibacillus</taxon>
    </lineage>
</organism>
<comment type="caution">
    <text evidence="2">The sequence shown here is derived from an EMBL/GenBank/DDBJ whole genome shotgun (WGS) entry which is preliminary data.</text>
</comment>
<evidence type="ECO:0000313" key="2">
    <source>
        <dbReference type="EMBL" id="TQR46306.1"/>
    </source>
</evidence>
<keyword evidence="1" id="KW-1133">Transmembrane helix</keyword>
<sequence>MYTSRSRPIQIKSWLMPLGGFILGQLFLIACDRFSWNLYREFNPGTIMGRILNSELFTEWFTPYDLPISNVITAFLIVTLLLPPLIGAMKSIFFRK</sequence>
<evidence type="ECO:0000256" key="1">
    <source>
        <dbReference type="SAM" id="Phobius"/>
    </source>
</evidence>
<dbReference type="InterPro" id="IPR025627">
    <property type="entry name" value="YfzA"/>
</dbReference>
<keyword evidence="1" id="KW-0812">Transmembrane</keyword>
<proteinExistence type="predicted"/>
<protein>
    <recommendedName>
        <fullName evidence="4">YfzA-like protein</fullName>
    </recommendedName>
</protein>
<dbReference type="Pfam" id="PF14118">
    <property type="entry name" value="YfzA"/>
    <property type="match status" value="1"/>
</dbReference>
<evidence type="ECO:0000313" key="3">
    <source>
        <dbReference type="Proteomes" id="UP000316208"/>
    </source>
</evidence>
<keyword evidence="3" id="KW-1185">Reference proteome</keyword>
<feature type="transmembrane region" description="Helical" evidence="1">
    <location>
        <begin position="66"/>
        <end position="86"/>
    </location>
</feature>